<dbReference type="EMBL" id="MHSW01000005">
    <property type="protein sequence ID" value="OHA52724.1"/>
    <property type="molecule type" value="Genomic_DNA"/>
</dbReference>
<sequence length="439" mass="47613">MKKFILAGGGVVLLFLAILGGVFLIQNNIFSPGGSNIDTSGTSTFEISTVGSKAFGSLAAVSGASQSEFKDRLASSPTASTPPGPLGMGAGGYGGGSGVASSGTVVPVYPDGFRYEPTIYKYVYKGEPIEIPAQISVLKRIKGNVATSEVLNALSTFLSGSINLSAFRDVGLESFSFSENRDSGYTVWVSPSEGTLSLSQNWKTWPYAKQCMNGCPPQEPLSAGDVPGDEEIKNIAESFLNDYGIAHNNYADPQIIRYDNIATMVNSDEPSSSSSMPIMPYISEEVQVVYPLKINGEIVYGEDGRPSGLFVSVNLRERKVSNLNGLDVQHYESSSYDAEQNLQKLLDYASNRYWYGYEENVKEVEVELSAPSQGYIKMWVYDGIDNKELLVRALIFKVTNPIAGLNTDTVVIPLAKEIIDQRTNQIVPFPRPLSPETMQ</sequence>
<organism evidence="1 2">
    <name type="scientific">Candidatus Terrybacteria bacterium RIFCSPLOWO2_01_FULL_40_23</name>
    <dbReference type="NCBI Taxonomy" id="1802366"/>
    <lineage>
        <taxon>Bacteria</taxon>
        <taxon>Candidatus Terryibacteriota</taxon>
    </lineage>
</organism>
<dbReference type="Proteomes" id="UP000176951">
    <property type="component" value="Unassembled WGS sequence"/>
</dbReference>
<evidence type="ECO:0000313" key="1">
    <source>
        <dbReference type="EMBL" id="OHA52724.1"/>
    </source>
</evidence>
<gene>
    <name evidence="1" type="ORF">A3A97_01115</name>
</gene>
<protein>
    <submittedName>
        <fullName evidence="1">Uncharacterized protein</fullName>
    </submittedName>
</protein>
<proteinExistence type="predicted"/>
<reference evidence="1 2" key="1">
    <citation type="journal article" date="2016" name="Nat. Commun.">
        <title>Thousands of microbial genomes shed light on interconnected biogeochemical processes in an aquifer system.</title>
        <authorList>
            <person name="Anantharaman K."/>
            <person name="Brown C.T."/>
            <person name="Hug L.A."/>
            <person name="Sharon I."/>
            <person name="Castelle C.J."/>
            <person name="Probst A.J."/>
            <person name="Thomas B.C."/>
            <person name="Singh A."/>
            <person name="Wilkins M.J."/>
            <person name="Karaoz U."/>
            <person name="Brodie E.L."/>
            <person name="Williams K.H."/>
            <person name="Hubbard S.S."/>
            <person name="Banfield J.F."/>
        </authorList>
    </citation>
    <scope>NUCLEOTIDE SEQUENCE [LARGE SCALE GENOMIC DNA]</scope>
</reference>
<comment type="caution">
    <text evidence="1">The sequence shown here is derived from an EMBL/GenBank/DDBJ whole genome shotgun (WGS) entry which is preliminary data.</text>
</comment>
<name>A0A1G2PWL5_9BACT</name>
<dbReference type="AlphaFoldDB" id="A0A1G2PWL5"/>
<evidence type="ECO:0000313" key="2">
    <source>
        <dbReference type="Proteomes" id="UP000176951"/>
    </source>
</evidence>
<accession>A0A1G2PWL5</accession>